<accession>A0AAN7BE64</accession>
<evidence type="ECO:0000256" key="3">
    <source>
        <dbReference type="ARBA" id="ARBA00009865"/>
    </source>
</evidence>
<dbReference type="CDD" id="cd18831">
    <property type="entry name" value="GH43_AnAbnA-like"/>
    <property type="match status" value="1"/>
</dbReference>
<comment type="caution">
    <text evidence="11">The sequence shown here is derived from an EMBL/GenBank/DDBJ whole genome shotgun (WGS) entry which is preliminary data.</text>
</comment>
<evidence type="ECO:0000256" key="7">
    <source>
        <dbReference type="PIRNR" id="PIRNR026534"/>
    </source>
</evidence>
<gene>
    <name evidence="11" type="ORF">QBC38DRAFT_430540</name>
</gene>
<protein>
    <recommendedName>
        <fullName evidence="4 7">Arabinan endo-1,5-alpha-L-arabinosidase</fullName>
        <ecNumber evidence="4 7">3.2.1.99</ecNumber>
    </recommendedName>
</protein>
<dbReference type="AlphaFoldDB" id="A0AAN7BE64"/>
<comment type="catalytic activity">
    <reaction evidence="1 7">
        <text>Endohydrolysis of (1-&gt;5)-alpha-arabinofuranosidic linkages in (1-&gt;5)-arabinans.</text>
        <dbReference type="EC" id="3.2.1.99"/>
    </reaction>
</comment>
<feature type="signal peptide" evidence="10">
    <location>
        <begin position="1"/>
        <end position="21"/>
    </location>
</feature>
<evidence type="ECO:0000256" key="2">
    <source>
        <dbReference type="ARBA" id="ARBA00004834"/>
    </source>
</evidence>
<dbReference type="InterPro" id="IPR050727">
    <property type="entry name" value="GH43_arabinanases"/>
</dbReference>
<evidence type="ECO:0000256" key="1">
    <source>
        <dbReference type="ARBA" id="ARBA00000375"/>
    </source>
</evidence>
<keyword evidence="12" id="KW-1185">Reference proteome</keyword>
<dbReference type="InterPro" id="IPR023296">
    <property type="entry name" value="Glyco_hydro_beta-prop_sf"/>
</dbReference>
<sequence>MITISLIWGISLLSTLTSGYALPEPCSGVCVNTHDPSIIRHSDGTYFRFSTGGRIAIHAAPTLNGPWIYKGAAIPRGSSINLPGNQDLWAPEISRHNSTHYHLFYSVSTFGSQTSAIGLAISPSLDINTWTDLGSINLSSSPSSKTPYNAIDPSLIYDQANTSYLTFGSFWKGIYLIPLSYSTTTSKFTVTSSNQAIQLAFDPSDAAIEGPNIYFKNGFFYLFFSKGACCGYDRSRPAKGKEYRIMVCRSTNLTGVYRDKNGRDCRNGGGTVVLESHGWVYGPGGQGIIEGEGGRPVMYYHYVDSRVGFADGQKRLGWNWVTFDVGGWPVVV</sequence>
<dbReference type="SUPFAM" id="SSF75005">
    <property type="entry name" value="Arabinanase/levansucrase/invertase"/>
    <property type="match status" value="1"/>
</dbReference>
<feature type="site" description="Important for catalytic activity, responsible for pKa modulation of the active site Glu and correct orientation of both the proton donor and substrate" evidence="9">
    <location>
        <position position="152"/>
    </location>
</feature>
<reference evidence="11" key="1">
    <citation type="journal article" date="2023" name="Mol. Phylogenet. Evol.">
        <title>Genome-scale phylogeny and comparative genomics of the fungal order Sordariales.</title>
        <authorList>
            <person name="Hensen N."/>
            <person name="Bonometti L."/>
            <person name="Westerberg I."/>
            <person name="Brannstrom I.O."/>
            <person name="Guillou S."/>
            <person name="Cros-Aarteil S."/>
            <person name="Calhoun S."/>
            <person name="Haridas S."/>
            <person name="Kuo A."/>
            <person name="Mondo S."/>
            <person name="Pangilinan J."/>
            <person name="Riley R."/>
            <person name="LaButti K."/>
            <person name="Andreopoulos B."/>
            <person name="Lipzen A."/>
            <person name="Chen C."/>
            <person name="Yan M."/>
            <person name="Daum C."/>
            <person name="Ng V."/>
            <person name="Clum A."/>
            <person name="Steindorff A."/>
            <person name="Ohm R.A."/>
            <person name="Martin F."/>
            <person name="Silar P."/>
            <person name="Natvig D.O."/>
            <person name="Lalanne C."/>
            <person name="Gautier V."/>
            <person name="Ament-Velasquez S.L."/>
            <person name="Kruys A."/>
            <person name="Hutchinson M.I."/>
            <person name="Powell A.J."/>
            <person name="Barry K."/>
            <person name="Miller A.N."/>
            <person name="Grigoriev I.V."/>
            <person name="Debuchy R."/>
            <person name="Gladieux P."/>
            <person name="Hiltunen Thoren M."/>
            <person name="Johannesson H."/>
        </authorList>
    </citation>
    <scope>NUCLEOTIDE SEQUENCE</scope>
    <source>
        <strain evidence="11">CBS 990.96</strain>
    </source>
</reference>
<evidence type="ECO:0000256" key="5">
    <source>
        <dbReference type="ARBA" id="ARBA00022801"/>
    </source>
</evidence>
<dbReference type="Proteomes" id="UP001301958">
    <property type="component" value="Unassembled WGS sequence"/>
</dbReference>
<comment type="similarity">
    <text evidence="3 7">Belongs to the glycosyl hydrolase 43 family.</text>
</comment>
<evidence type="ECO:0000256" key="4">
    <source>
        <dbReference type="ARBA" id="ARBA00012586"/>
    </source>
</evidence>
<reference evidence="11" key="2">
    <citation type="submission" date="2023-05" db="EMBL/GenBank/DDBJ databases">
        <authorList>
            <consortium name="Lawrence Berkeley National Laboratory"/>
            <person name="Steindorff A."/>
            <person name="Hensen N."/>
            <person name="Bonometti L."/>
            <person name="Westerberg I."/>
            <person name="Brannstrom I.O."/>
            <person name="Guillou S."/>
            <person name="Cros-Aarteil S."/>
            <person name="Calhoun S."/>
            <person name="Haridas S."/>
            <person name="Kuo A."/>
            <person name="Mondo S."/>
            <person name="Pangilinan J."/>
            <person name="Riley R."/>
            <person name="Labutti K."/>
            <person name="Andreopoulos B."/>
            <person name="Lipzen A."/>
            <person name="Chen C."/>
            <person name="Yanf M."/>
            <person name="Daum C."/>
            <person name="Ng V."/>
            <person name="Clum A."/>
            <person name="Ohm R."/>
            <person name="Martin F."/>
            <person name="Silar P."/>
            <person name="Natvig D."/>
            <person name="Lalanne C."/>
            <person name="Gautier V."/>
            <person name="Ament-Velasquez S.L."/>
            <person name="Kruys A."/>
            <person name="Hutchinson M.I."/>
            <person name="Powell A.J."/>
            <person name="Barry K."/>
            <person name="Miller A.N."/>
            <person name="Grigoriev I.V."/>
            <person name="Debuchy R."/>
            <person name="Gladieux P."/>
            <person name="Thoren M.H."/>
            <person name="Johannesson H."/>
        </authorList>
    </citation>
    <scope>NUCLEOTIDE SEQUENCE</scope>
    <source>
        <strain evidence="11">CBS 990.96</strain>
    </source>
</reference>
<proteinExistence type="inferred from homology"/>
<dbReference type="EC" id="3.2.1.99" evidence="4 7"/>
<keyword evidence="10" id="KW-0732">Signal</keyword>
<dbReference type="Pfam" id="PF04616">
    <property type="entry name" value="Glyco_hydro_43"/>
    <property type="match status" value="1"/>
</dbReference>
<evidence type="ECO:0000313" key="11">
    <source>
        <dbReference type="EMBL" id="KAK4220494.1"/>
    </source>
</evidence>
<name>A0AAN7BE64_9PEZI</name>
<keyword evidence="6 7" id="KW-0326">Glycosidase</keyword>
<feature type="active site" description="Proton donor" evidence="8">
    <location>
        <position position="209"/>
    </location>
</feature>
<dbReference type="InterPro" id="IPR006710">
    <property type="entry name" value="Glyco_hydro_43"/>
</dbReference>
<dbReference type="PANTHER" id="PTHR43301">
    <property type="entry name" value="ARABINAN ENDO-1,5-ALPHA-L-ARABINOSIDASE"/>
    <property type="match status" value="1"/>
</dbReference>
<dbReference type="GO" id="GO:0005975">
    <property type="term" value="P:carbohydrate metabolic process"/>
    <property type="evidence" value="ECO:0007669"/>
    <property type="project" value="InterPro"/>
</dbReference>
<evidence type="ECO:0000313" key="12">
    <source>
        <dbReference type="Proteomes" id="UP001301958"/>
    </source>
</evidence>
<dbReference type="Gene3D" id="2.115.10.20">
    <property type="entry name" value="Glycosyl hydrolase domain, family 43"/>
    <property type="match status" value="1"/>
</dbReference>
<evidence type="ECO:0000256" key="6">
    <source>
        <dbReference type="ARBA" id="ARBA00023295"/>
    </source>
</evidence>
<dbReference type="InterPro" id="IPR016840">
    <property type="entry name" value="Glyco_hydro_43_endo_a_Ara-ase"/>
</dbReference>
<keyword evidence="5 7" id="KW-0378">Hydrolase</keyword>
<dbReference type="PANTHER" id="PTHR43301:SF3">
    <property type="entry name" value="ARABINAN ENDO-1,5-ALPHA-L-ARABINOSIDASE A-RELATED"/>
    <property type="match status" value="1"/>
</dbReference>
<feature type="active site" description="Proton acceptor" evidence="8">
    <location>
        <position position="35"/>
    </location>
</feature>
<organism evidence="11 12">
    <name type="scientific">Podospora fimiseda</name>
    <dbReference type="NCBI Taxonomy" id="252190"/>
    <lineage>
        <taxon>Eukaryota</taxon>
        <taxon>Fungi</taxon>
        <taxon>Dikarya</taxon>
        <taxon>Ascomycota</taxon>
        <taxon>Pezizomycotina</taxon>
        <taxon>Sordariomycetes</taxon>
        <taxon>Sordariomycetidae</taxon>
        <taxon>Sordariales</taxon>
        <taxon>Podosporaceae</taxon>
        <taxon>Podospora</taxon>
    </lineage>
</organism>
<comment type="pathway">
    <text evidence="2 7">Glycan metabolism; L-arabinan degradation.</text>
</comment>
<evidence type="ECO:0000256" key="10">
    <source>
        <dbReference type="SAM" id="SignalP"/>
    </source>
</evidence>
<dbReference type="EMBL" id="MU865758">
    <property type="protein sequence ID" value="KAK4220494.1"/>
    <property type="molecule type" value="Genomic_DNA"/>
</dbReference>
<evidence type="ECO:0000256" key="9">
    <source>
        <dbReference type="PIRSR" id="PIRSR606710-2"/>
    </source>
</evidence>
<feature type="chain" id="PRO_5042942527" description="Arabinan endo-1,5-alpha-L-arabinosidase" evidence="10">
    <location>
        <begin position="22"/>
        <end position="332"/>
    </location>
</feature>
<dbReference type="GO" id="GO:0046558">
    <property type="term" value="F:arabinan endo-1,5-alpha-L-arabinosidase activity"/>
    <property type="evidence" value="ECO:0007669"/>
    <property type="project" value="UniProtKB-EC"/>
</dbReference>
<dbReference type="PIRSF" id="PIRSF026534">
    <property type="entry name" value="Endo_alpha-L-arabinosidase"/>
    <property type="match status" value="1"/>
</dbReference>
<evidence type="ECO:0000256" key="8">
    <source>
        <dbReference type="PIRSR" id="PIRSR606710-1"/>
    </source>
</evidence>